<comment type="caution">
    <text evidence="1">The sequence shown here is derived from an EMBL/GenBank/DDBJ whole genome shotgun (WGS) entry which is preliminary data.</text>
</comment>
<gene>
    <name evidence="1" type="ORF">J4Q44_G00089710</name>
</gene>
<dbReference type="Proteomes" id="UP001356427">
    <property type="component" value="Unassembled WGS sequence"/>
</dbReference>
<proteinExistence type="predicted"/>
<sequence length="53" mass="5848">MVELKRRNAELEQQILTIKLSLEFVLCGEKLGTGHSIPLPVCVVGAIQAIQEM</sequence>
<evidence type="ECO:0000313" key="2">
    <source>
        <dbReference type="Proteomes" id="UP001356427"/>
    </source>
</evidence>
<name>A0AAN8QYJ2_9TELE</name>
<keyword evidence="2" id="KW-1185">Reference proteome</keyword>
<reference evidence="1 2" key="1">
    <citation type="submission" date="2021-04" db="EMBL/GenBank/DDBJ databases">
        <authorList>
            <person name="De Guttry C."/>
            <person name="Zahm M."/>
            <person name="Klopp C."/>
            <person name="Cabau C."/>
            <person name="Louis A."/>
            <person name="Berthelot C."/>
            <person name="Parey E."/>
            <person name="Roest Crollius H."/>
            <person name="Montfort J."/>
            <person name="Robinson-Rechavi M."/>
            <person name="Bucao C."/>
            <person name="Bouchez O."/>
            <person name="Gislard M."/>
            <person name="Lluch J."/>
            <person name="Milhes M."/>
            <person name="Lampietro C."/>
            <person name="Lopez Roques C."/>
            <person name="Donnadieu C."/>
            <person name="Braasch I."/>
            <person name="Desvignes T."/>
            <person name="Postlethwait J."/>
            <person name="Bobe J."/>
            <person name="Wedekind C."/>
            <person name="Guiguen Y."/>
        </authorList>
    </citation>
    <scope>NUCLEOTIDE SEQUENCE [LARGE SCALE GENOMIC DNA]</scope>
    <source>
        <strain evidence="1">Cs_M1</strain>
        <tissue evidence="1">Blood</tissue>
    </source>
</reference>
<protein>
    <submittedName>
        <fullName evidence="1">Uncharacterized protein</fullName>
    </submittedName>
</protein>
<evidence type="ECO:0000313" key="1">
    <source>
        <dbReference type="EMBL" id="KAK6319864.1"/>
    </source>
</evidence>
<dbReference type="AlphaFoldDB" id="A0AAN8QYJ2"/>
<dbReference type="EMBL" id="JAGTTL010000007">
    <property type="protein sequence ID" value="KAK6319864.1"/>
    <property type="molecule type" value="Genomic_DNA"/>
</dbReference>
<organism evidence="1 2">
    <name type="scientific">Coregonus suidteri</name>
    <dbReference type="NCBI Taxonomy" id="861788"/>
    <lineage>
        <taxon>Eukaryota</taxon>
        <taxon>Metazoa</taxon>
        <taxon>Chordata</taxon>
        <taxon>Craniata</taxon>
        <taxon>Vertebrata</taxon>
        <taxon>Euteleostomi</taxon>
        <taxon>Actinopterygii</taxon>
        <taxon>Neopterygii</taxon>
        <taxon>Teleostei</taxon>
        <taxon>Protacanthopterygii</taxon>
        <taxon>Salmoniformes</taxon>
        <taxon>Salmonidae</taxon>
        <taxon>Coregoninae</taxon>
        <taxon>Coregonus</taxon>
    </lineage>
</organism>
<accession>A0AAN8QYJ2</accession>